<evidence type="ECO:0000313" key="1">
    <source>
        <dbReference type="EMBL" id="PKA57092.1"/>
    </source>
</evidence>
<name>A0A2I0ANF1_9ASPA</name>
<accession>A0A2I0ANF1</accession>
<organism evidence="1 2">
    <name type="scientific">Apostasia shenzhenica</name>
    <dbReference type="NCBI Taxonomy" id="1088818"/>
    <lineage>
        <taxon>Eukaryota</taxon>
        <taxon>Viridiplantae</taxon>
        <taxon>Streptophyta</taxon>
        <taxon>Embryophyta</taxon>
        <taxon>Tracheophyta</taxon>
        <taxon>Spermatophyta</taxon>
        <taxon>Magnoliopsida</taxon>
        <taxon>Liliopsida</taxon>
        <taxon>Asparagales</taxon>
        <taxon>Orchidaceae</taxon>
        <taxon>Apostasioideae</taxon>
        <taxon>Apostasia</taxon>
    </lineage>
</organism>
<dbReference type="AlphaFoldDB" id="A0A2I0ANF1"/>
<protein>
    <submittedName>
        <fullName evidence="1">Uncharacterized protein</fullName>
    </submittedName>
</protein>
<dbReference type="Proteomes" id="UP000236161">
    <property type="component" value="Unassembled WGS sequence"/>
</dbReference>
<proteinExistence type="predicted"/>
<dbReference type="EMBL" id="KZ451969">
    <property type="protein sequence ID" value="PKA57092.1"/>
    <property type="molecule type" value="Genomic_DNA"/>
</dbReference>
<gene>
    <name evidence="1" type="ORF">AXF42_Ash002396</name>
</gene>
<keyword evidence="2" id="KW-1185">Reference proteome</keyword>
<reference evidence="1 2" key="1">
    <citation type="journal article" date="2017" name="Nature">
        <title>The Apostasia genome and the evolution of orchids.</title>
        <authorList>
            <person name="Zhang G.Q."/>
            <person name="Liu K.W."/>
            <person name="Li Z."/>
            <person name="Lohaus R."/>
            <person name="Hsiao Y.Y."/>
            <person name="Niu S.C."/>
            <person name="Wang J.Y."/>
            <person name="Lin Y.C."/>
            <person name="Xu Q."/>
            <person name="Chen L.J."/>
            <person name="Yoshida K."/>
            <person name="Fujiwara S."/>
            <person name="Wang Z.W."/>
            <person name="Zhang Y.Q."/>
            <person name="Mitsuda N."/>
            <person name="Wang M."/>
            <person name="Liu G.H."/>
            <person name="Pecoraro L."/>
            <person name="Huang H.X."/>
            <person name="Xiao X.J."/>
            <person name="Lin M."/>
            <person name="Wu X.Y."/>
            <person name="Wu W.L."/>
            <person name="Chen Y.Y."/>
            <person name="Chang S.B."/>
            <person name="Sakamoto S."/>
            <person name="Ohme-Takagi M."/>
            <person name="Yagi M."/>
            <person name="Zeng S.J."/>
            <person name="Shen C.Y."/>
            <person name="Yeh C.M."/>
            <person name="Luo Y.B."/>
            <person name="Tsai W.C."/>
            <person name="Van de Peer Y."/>
            <person name="Liu Z.J."/>
        </authorList>
    </citation>
    <scope>NUCLEOTIDE SEQUENCE [LARGE SCALE GENOMIC DNA]</scope>
    <source>
        <strain evidence="2">cv. Shenzhen</strain>
        <tissue evidence="1">Stem</tissue>
    </source>
</reference>
<evidence type="ECO:0000313" key="2">
    <source>
        <dbReference type="Proteomes" id="UP000236161"/>
    </source>
</evidence>
<sequence>MPPVSQHLDRFSARLARRNPPGLHSELPTIFRAVPHLVRHVKDHIPSNPRALANKAGL</sequence>